<accession>A0A521D631</accession>
<evidence type="ECO:0000256" key="4">
    <source>
        <dbReference type="ARBA" id="ARBA00022475"/>
    </source>
</evidence>
<evidence type="ECO:0000256" key="1">
    <source>
        <dbReference type="ARBA" id="ARBA00004651"/>
    </source>
</evidence>
<proteinExistence type="inferred from homology"/>
<feature type="transmembrane region" description="Helical" evidence="8">
    <location>
        <begin position="126"/>
        <end position="149"/>
    </location>
</feature>
<sequence>MQDLLNVVLPVFIVIGFGYLAVWRGYFTDANVDGLMKYTQNFAIPCLLFSAISKLDLSQSFDLKLLFSFYTGATTGFLLAMLGARYLFNRPWEDSVAIGFVGLFSNSLLLGLPITERAFGHEALAGNYAIISVHSPFCYMLGITVMEIVRARSKSPIALATQVARSMFRNALVLGLILGFIVNLTGTTLPGPLSAGVDLMVRSALPAALFGLGGVLVRYRPEGDTKIIAYVIVISLIIHPLIAWTLTRGFDLSVASQRSAVMTAAMAPGINAYVFANMYGVGRRVAASSVLVGTALCILTVWVWLQILP</sequence>
<organism evidence="9 10">
    <name type="scientific">Thalassovita litoralis</name>
    <dbReference type="NCBI Taxonomy" id="1010611"/>
    <lineage>
        <taxon>Bacteria</taxon>
        <taxon>Pseudomonadati</taxon>
        <taxon>Pseudomonadota</taxon>
        <taxon>Alphaproteobacteria</taxon>
        <taxon>Rhodobacterales</taxon>
        <taxon>Roseobacteraceae</taxon>
        <taxon>Thalassovita</taxon>
    </lineage>
</organism>
<dbReference type="Gene3D" id="1.20.1530.20">
    <property type="match status" value="2"/>
</dbReference>
<evidence type="ECO:0000256" key="8">
    <source>
        <dbReference type="SAM" id="Phobius"/>
    </source>
</evidence>
<dbReference type="InterPro" id="IPR004776">
    <property type="entry name" value="Mem_transp_PIN-like"/>
</dbReference>
<dbReference type="Pfam" id="PF03547">
    <property type="entry name" value="Mem_trans"/>
    <property type="match status" value="1"/>
</dbReference>
<evidence type="ECO:0000256" key="5">
    <source>
        <dbReference type="ARBA" id="ARBA00022692"/>
    </source>
</evidence>
<evidence type="ECO:0008006" key="11">
    <source>
        <dbReference type="Google" id="ProtNLM"/>
    </source>
</evidence>
<feature type="transmembrane region" description="Helical" evidence="8">
    <location>
        <begin position="285"/>
        <end position="305"/>
    </location>
</feature>
<evidence type="ECO:0000256" key="7">
    <source>
        <dbReference type="ARBA" id="ARBA00023136"/>
    </source>
</evidence>
<dbReference type="InterPro" id="IPR038770">
    <property type="entry name" value="Na+/solute_symporter_sf"/>
</dbReference>
<dbReference type="EMBL" id="FXTO01000009">
    <property type="protein sequence ID" value="SMO67148.1"/>
    <property type="molecule type" value="Genomic_DNA"/>
</dbReference>
<feature type="transmembrane region" description="Helical" evidence="8">
    <location>
        <begin position="170"/>
        <end position="193"/>
    </location>
</feature>
<reference evidence="9 10" key="1">
    <citation type="submission" date="2017-05" db="EMBL/GenBank/DDBJ databases">
        <authorList>
            <person name="Varghese N."/>
            <person name="Submissions S."/>
        </authorList>
    </citation>
    <scope>NUCLEOTIDE SEQUENCE [LARGE SCALE GENOMIC DNA]</scope>
    <source>
        <strain evidence="9 10">DSM 29506</strain>
    </source>
</reference>
<keyword evidence="3" id="KW-0813">Transport</keyword>
<comment type="subcellular location">
    <subcellularLocation>
        <location evidence="1">Cell membrane</location>
        <topology evidence="1">Multi-pass membrane protein</topology>
    </subcellularLocation>
</comment>
<dbReference type="RefSeq" id="WP_142493097.1">
    <property type="nucleotide sequence ID" value="NZ_FXTO01000009.1"/>
</dbReference>
<keyword evidence="6 8" id="KW-1133">Transmembrane helix</keyword>
<feature type="transmembrane region" description="Helical" evidence="8">
    <location>
        <begin position="227"/>
        <end position="247"/>
    </location>
</feature>
<feature type="transmembrane region" description="Helical" evidence="8">
    <location>
        <begin position="67"/>
        <end position="88"/>
    </location>
</feature>
<keyword evidence="4" id="KW-1003">Cell membrane</keyword>
<evidence type="ECO:0000256" key="3">
    <source>
        <dbReference type="ARBA" id="ARBA00022448"/>
    </source>
</evidence>
<evidence type="ECO:0000256" key="6">
    <source>
        <dbReference type="ARBA" id="ARBA00022989"/>
    </source>
</evidence>
<gene>
    <name evidence="9" type="ORF">SAMN06265173_10932</name>
</gene>
<dbReference type="OrthoDB" id="9810457at2"/>
<feature type="transmembrane region" description="Helical" evidence="8">
    <location>
        <begin position="199"/>
        <end position="220"/>
    </location>
</feature>
<dbReference type="AlphaFoldDB" id="A0A521D631"/>
<evidence type="ECO:0000313" key="9">
    <source>
        <dbReference type="EMBL" id="SMO67148.1"/>
    </source>
</evidence>
<keyword evidence="7 8" id="KW-0472">Membrane</keyword>
<keyword evidence="10" id="KW-1185">Reference proteome</keyword>
<dbReference type="GO" id="GO:0055085">
    <property type="term" value="P:transmembrane transport"/>
    <property type="evidence" value="ECO:0007669"/>
    <property type="project" value="InterPro"/>
</dbReference>
<name>A0A521D631_9RHOB</name>
<feature type="transmembrane region" description="Helical" evidence="8">
    <location>
        <begin position="6"/>
        <end position="26"/>
    </location>
</feature>
<dbReference type="Proteomes" id="UP000316030">
    <property type="component" value="Unassembled WGS sequence"/>
</dbReference>
<dbReference type="PANTHER" id="PTHR36838:SF3">
    <property type="entry name" value="TRANSPORTER AUXIN EFFLUX CARRIER EC FAMILY"/>
    <property type="match status" value="1"/>
</dbReference>
<keyword evidence="5 8" id="KW-0812">Transmembrane</keyword>
<comment type="similarity">
    <text evidence="2">Belongs to the auxin efflux carrier (TC 2.A.69) family.</text>
</comment>
<feature type="transmembrane region" description="Helical" evidence="8">
    <location>
        <begin position="95"/>
        <end position="114"/>
    </location>
</feature>
<feature type="transmembrane region" description="Helical" evidence="8">
    <location>
        <begin position="259"/>
        <end position="278"/>
    </location>
</feature>
<evidence type="ECO:0000313" key="10">
    <source>
        <dbReference type="Proteomes" id="UP000316030"/>
    </source>
</evidence>
<dbReference type="GO" id="GO:0005886">
    <property type="term" value="C:plasma membrane"/>
    <property type="evidence" value="ECO:0007669"/>
    <property type="project" value="UniProtKB-SubCell"/>
</dbReference>
<evidence type="ECO:0000256" key="2">
    <source>
        <dbReference type="ARBA" id="ARBA00010145"/>
    </source>
</evidence>
<dbReference type="PANTHER" id="PTHR36838">
    <property type="entry name" value="AUXIN EFFLUX CARRIER FAMILY PROTEIN"/>
    <property type="match status" value="1"/>
</dbReference>
<protein>
    <recommendedName>
        <fullName evidence="11">Transporter YfdV</fullName>
    </recommendedName>
</protein>